<accession>A0A2P2QNM5</accession>
<reference evidence="2" key="1">
    <citation type="submission" date="2018-02" db="EMBL/GenBank/DDBJ databases">
        <title>Rhizophora mucronata_Transcriptome.</title>
        <authorList>
            <person name="Meera S.P."/>
            <person name="Sreeshan A."/>
            <person name="Augustine A."/>
        </authorList>
    </citation>
    <scope>NUCLEOTIDE SEQUENCE</scope>
    <source>
        <tissue evidence="2">Leaf</tissue>
    </source>
</reference>
<proteinExistence type="predicted"/>
<evidence type="ECO:0000313" key="2">
    <source>
        <dbReference type="EMBL" id="MBX68494.1"/>
    </source>
</evidence>
<protein>
    <submittedName>
        <fullName evidence="2">Uncharacterized protein</fullName>
    </submittedName>
</protein>
<organism evidence="2">
    <name type="scientific">Rhizophora mucronata</name>
    <name type="common">Asiatic mangrove</name>
    <dbReference type="NCBI Taxonomy" id="61149"/>
    <lineage>
        <taxon>Eukaryota</taxon>
        <taxon>Viridiplantae</taxon>
        <taxon>Streptophyta</taxon>
        <taxon>Embryophyta</taxon>
        <taxon>Tracheophyta</taxon>
        <taxon>Spermatophyta</taxon>
        <taxon>Magnoliopsida</taxon>
        <taxon>eudicotyledons</taxon>
        <taxon>Gunneridae</taxon>
        <taxon>Pentapetalae</taxon>
        <taxon>rosids</taxon>
        <taxon>fabids</taxon>
        <taxon>Malpighiales</taxon>
        <taxon>Rhizophoraceae</taxon>
        <taxon>Rhizophora</taxon>
    </lineage>
</organism>
<evidence type="ECO:0000256" key="1">
    <source>
        <dbReference type="SAM" id="MobiDB-lite"/>
    </source>
</evidence>
<feature type="region of interest" description="Disordered" evidence="1">
    <location>
        <begin position="1"/>
        <end position="42"/>
    </location>
</feature>
<name>A0A2P2QNM5_RHIMU</name>
<dbReference type="EMBL" id="GGEC01088010">
    <property type="protein sequence ID" value="MBX68494.1"/>
    <property type="molecule type" value="Transcribed_RNA"/>
</dbReference>
<dbReference type="AlphaFoldDB" id="A0A2P2QNM5"/>
<sequence length="42" mass="4628">MLRIGMALNREPSDLPGPVPRCSFSATKDAGVERNRPDTTRD</sequence>
<feature type="compositionally biased region" description="Basic and acidic residues" evidence="1">
    <location>
        <begin position="30"/>
        <end position="42"/>
    </location>
</feature>